<feature type="transmembrane region" description="Helical" evidence="1">
    <location>
        <begin position="299"/>
        <end position="318"/>
    </location>
</feature>
<reference evidence="5" key="1">
    <citation type="journal article" date="2019" name="Int. J. Syst. Evol. Microbiol.">
        <title>The Global Catalogue of Microorganisms (GCM) 10K type strain sequencing project: providing services to taxonomists for standard genome sequencing and annotation.</title>
        <authorList>
            <consortium name="The Broad Institute Genomics Platform"/>
            <consortium name="The Broad Institute Genome Sequencing Center for Infectious Disease"/>
            <person name="Wu L."/>
            <person name="Ma J."/>
        </authorList>
    </citation>
    <scope>NUCLEOTIDE SEQUENCE [LARGE SCALE GENOMIC DNA]</scope>
    <source>
        <strain evidence="5">CCM 4481</strain>
    </source>
</reference>
<keyword evidence="1" id="KW-0812">Transmembrane</keyword>
<dbReference type="PANTHER" id="PTHR43084">
    <property type="entry name" value="PERSULFIDE DIOXYGENASE ETHE1"/>
    <property type="match status" value="1"/>
</dbReference>
<dbReference type="Gene3D" id="3.60.15.10">
    <property type="entry name" value="Ribonuclease Z/Hydroxyacylglutathione hydrolase-like"/>
    <property type="match status" value="1"/>
</dbReference>
<dbReference type="RefSeq" id="WP_266148881.1">
    <property type="nucleotide sequence ID" value="NZ_CP064028.1"/>
</dbReference>
<proteinExistence type="predicted"/>
<gene>
    <name evidence="4" type="ORF">ACFO5W_10095</name>
</gene>
<evidence type="ECO:0000256" key="2">
    <source>
        <dbReference type="SAM" id="SignalP"/>
    </source>
</evidence>
<dbReference type="InterPro" id="IPR001279">
    <property type="entry name" value="Metallo-B-lactamas"/>
</dbReference>
<dbReference type="EMBL" id="JBHSGA010000017">
    <property type="protein sequence ID" value="MFC4526980.1"/>
    <property type="molecule type" value="Genomic_DNA"/>
</dbReference>
<evidence type="ECO:0000313" key="4">
    <source>
        <dbReference type="EMBL" id="MFC4526980.1"/>
    </source>
</evidence>
<name>A0ABV9C2P0_9GAMM</name>
<dbReference type="SUPFAM" id="SSF56281">
    <property type="entry name" value="Metallo-hydrolase/oxidoreductase"/>
    <property type="match status" value="1"/>
</dbReference>
<dbReference type="Proteomes" id="UP001595961">
    <property type="component" value="Unassembled WGS sequence"/>
</dbReference>
<dbReference type="InterPro" id="IPR051682">
    <property type="entry name" value="Mito_Persulfide_Diox"/>
</dbReference>
<evidence type="ECO:0000313" key="5">
    <source>
        <dbReference type="Proteomes" id="UP001595961"/>
    </source>
</evidence>
<sequence>MKRMLYVLLAFGSLLAGVASAQVATGSMDVQWDAGAADCNANHPRPLQVHRYNERTYILRESLCATYEGPFMYLLIGDSKALLIDSGDVSEAQKMPLASTVMSLLPTVGGARLPLIVVHTHGHLDHRSGDVQFASLPQVTIVGTDLAHVTEYFGFSHWPDGIAQVDLGNRIVDVVPTPGHYASHVSYYDRATGLVFTGDFLLPGRLIIDDADADRASAARMADFMRTRPVTYVLGGHIELDRNGQTLEMGSSYHPNERALPLGKDALMNLPTVLASYNGFYGQNGMFVMYSQTRMLQCLGVIAVVLLIGMAFGIRWFVRRRRHRYATPEVAT</sequence>
<keyword evidence="1" id="KW-0472">Membrane</keyword>
<organism evidence="4 5">
    <name type="scientific">Dyella halodurans</name>
    <dbReference type="NCBI Taxonomy" id="1920171"/>
    <lineage>
        <taxon>Bacteria</taxon>
        <taxon>Pseudomonadati</taxon>
        <taxon>Pseudomonadota</taxon>
        <taxon>Gammaproteobacteria</taxon>
        <taxon>Lysobacterales</taxon>
        <taxon>Rhodanobacteraceae</taxon>
        <taxon>Dyella</taxon>
    </lineage>
</organism>
<dbReference type="PANTHER" id="PTHR43084:SF1">
    <property type="entry name" value="PERSULFIDE DIOXYGENASE ETHE1, MITOCHONDRIAL"/>
    <property type="match status" value="1"/>
</dbReference>
<dbReference type="InterPro" id="IPR036866">
    <property type="entry name" value="RibonucZ/Hydroxyglut_hydro"/>
</dbReference>
<keyword evidence="1" id="KW-1133">Transmembrane helix</keyword>
<keyword evidence="2" id="KW-0732">Signal</keyword>
<protein>
    <submittedName>
        <fullName evidence="4">MBL fold metallo-hydrolase</fullName>
    </submittedName>
</protein>
<comment type="caution">
    <text evidence="4">The sequence shown here is derived from an EMBL/GenBank/DDBJ whole genome shotgun (WGS) entry which is preliminary data.</text>
</comment>
<feature type="signal peptide" evidence="2">
    <location>
        <begin position="1"/>
        <end position="21"/>
    </location>
</feature>
<evidence type="ECO:0000259" key="3">
    <source>
        <dbReference type="SMART" id="SM00849"/>
    </source>
</evidence>
<keyword evidence="5" id="KW-1185">Reference proteome</keyword>
<dbReference type="SMART" id="SM00849">
    <property type="entry name" value="Lactamase_B"/>
    <property type="match status" value="1"/>
</dbReference>
<feature type="domain" description="Metallo-beta-lactamase" evidence="3">
    <location>
        <begin position="69"/>
        <end position="237"/>
    </location>
</feature>
<evidence type="ECO:0000256" key="1">
    <source>
        <dbReference type="SAM" id="Phobius"/>
    </source>
</evidence>
<feature type="chain" id="PRO_5045691992" evidence="2">
    <location>
        <begin position="22"/>
        <end position="332"/>
    </location>
</feature>
<dbReference type="Pfam" id="PF00753">
    <property type="entry name" value="Lactamase_B"/>
    <property type="match status" value="1"/>
</dbReference>
<accession>A0ABV9C2P0</accession>